<organism evidence="2 3">
    <name type="scientific">Datura stramonium</name>
    <name type="common">Jimsonweed</name>
    <name type="synonym">Common thornapple</name>
    <dbReference type="NCBI Taxonomy" id="4076"/>
    <lineage>
        <taxon>Eukaryota</taxon>
        <taxon>Viridiplantae</taxon>
        <taxon>Streptophyta</taxon>
        <taxon>Embryophyta</taxon>
        <taxon>Tracheophyta</taxon>
        <taxon>Spermatophyta</taxon>
        <taxon>Magnoliopsida</taxon>
        <taxon>eudicotyledons</taxon>
        <taxon>Gunneridae</taxon>
        <taxon>Pentapetalae</taxon>
        <taxon>asterids</taxon>
        <taxon>lamiids</taxon>
        <taxon>Solanales</taxon>
        <taxon>Solanaceae</taxon>
        <taxon>Solanoideae</taxon>
        <taxon>Datureae</taxon>
        <taxon>Datura</taxon>
    </lineage>
</organism>
<dbReference type="Proteomes" id="UP000823775">
    <property type="component" value="Unassembled WGS sequence"/>
</dbReference>
<feature type="region of interest" description="Disordered" evidence="1">
    <location>
        <begin position="325"/>
        <end position="373"/>
    </location>
</feature>
<evidence type="ECO:0000256" key="1">
    <source>
        <dbReference type="SAM" id="MobiDB-lite"/>
    </source>
</evidence>
<feature type="compositionally biased region" description="Polar residues" evidence="1">
    <location>
        <begin position="328"/>
        <end position="351"/>
    </location>
</feature>
<sequence length="664" mass="72217">METIRSKSWVGNIYHKFEAVCQEVDEFVTKDTVKYVENQVQTVGANMKKLYSGVVQDFLIPLDDHVKREAQAVNGKPKHAVGTYTSTVTGTTQNPIKEQSCLDQYANNSLESHNTSTSTELDGVVAPEEAEIDLSVGNECATATCNNFSKVFKENIARKGALVDDGSNTSEDRISSESCSDKDSKDTMCYSFSDDDKRFSDVSSSQIILQDYIIKEEQPLAKGSSSFLDNLSKSQLRASMNEELFDSSPEAINCISKVPSSQIVLQQNITREVQPVADQSNSFGDMALSKSLPFSMEKSHGNSITAKLPHPTSIFDMWTFPEDERGCNRSSDAAESISNVSTTQTNLQDNITSEDRLASNESSSAKDKSLSQTPAFASDVLPTSRNDAGFGVSMTVNSFLDDVTYISAESSTSWAFEDATSRFQSSELVLSRVLENESVDVDTGISNSCLSAESSSLSTSSTGNCMQEAESDFSISTGLSSSLSTSLASTNNVVSVIPALSSTPSLADFSDVNASSSQELVGNAGSVQNDLEWCPSPQLKVLMCPAEIGCMNDSSIDLPGMETIDLTDNGKLKESCVLIDNKLHNCISFRPRKYKSYKELIQEAFASRKRLIKEYKQLAVLYADVDAETSQHAELSQIPSLPSPCLHSMESSTCNICEPGWELL</sequence>
<dbReference type="PANTHER" id="PTHR34659:SF12">
    <property type="entry name" value="SERINE-RICH ADHESIN FOR PLATELETS-LIKE"/>
    <property type="match status" value="1"/>
</dbReference>
<feature type="region of interest" description="Disordered" evidence="1">
    <location>
        <begin position="163"/>
        <end position="183"/>
    </location>
</feature>
<protein>
    <submittedName>
        <fullName evidence="2">Uncharacterized protein</fullName>
    </submittedName>
</protein>
<dbReference type="PANTHER" id="PTHR34659">
    <property type="entry name" value="BNAA05G11610D PROTEIN"/>
    <property type="match status" value="1"/>
</dbReference>
<keyword evidence="3" id="KW-1185">Reference proteome</keyword>
<reference evidence="2 3" key="1">
    <citation type="journal article" date="2021" name="BMC Genomics">
        <title>Datura genome reveals duplications of psychoactive alkaloid biosynthetic genes and high mutation rate following tissue culture.</title>
        <authorList>
            <person name="Rajewski A."/>
            <person name="Carter-House D."/>
            <person name="Stajich J."/>
            <person name="Litt A."/>
        </authorList>
    </citation>
    <scope>NUCLEOTIDE SEQUENCE [LARGE SCALE GENOMIC DNA]</scope>
    <source>
        <strain evidence="2">AR-01</strain>
    </source>
</reference>
<evidence type="ECO:0000313" key="3">
    <source>
        <dbReference type="Proteomes" id="UP000823775"/>
    </source>
</evidence>
<name>A0ABS8UQL3_DATST</name>
<accession>A0ABS8UQL3</accession>
<evidence type="ECO:0000313" key="2">
    <source>
        <dbReference type="EMBL" id="MCD9560360.1"/>
    </source>
</evidence>
<proteinExistence type="predicted"/>
<feature type="compositionally biased region" description="Basic and acidic residues" evidence="1">
    <location>
        <begin position="170"/>
        <end position="183"/>
    </location>
</feature>
<feature type="compositionally biased region" description="Basic and acidic residues" evidence="1">
    <location>
        <begin position="353"/>
        <end position="369"/>
    </location>
</feature>
<gene>
    <name evidence="2" type="ORF">HAX54_018983</name>
</gene>
<dbReference type="EMBL" id="JACEIK010002307">
    <property type="protein sequence ID" value="MCD9560360.1"/>
    <property type="molecule type" value="Genomic_DNA"/>
</dbReference>
<dbReference type="InterPro" id="IPR053273">
    <property type="entry name" value="CST_Regulator"/>
</dbReference>
<comment type="caution">
    <text evidence="2">The sequence shown here is derived from an EMBL/GenBank/DDBJ whole genome shotgun (WGS) entry which is preliminary data.</text>
</comment>